<evidence type="ECO:0000259" key="1">
    <source>
        <dbReference type="Pfam" id="PF13456"/>
    </source>
</evidence>
<protein>
    <recommendedName>
        <fullName evidence="1">RNase H type-1 domain-containing protein</fullName>
    </recommendedName>
</protein>
<evidence type="ECO:0000313" key="3">
    <source>
        <dbReference type="EMBL" id="KAK8590067.1"/>
    </source>
</evidence>
<dbReference type="SUPFAM" id="SSF53098">
    <property type="entry name" value="Ribonuclease H-like"/>
    <property type="match status" value="1"/>
</dbReference>
<dbReference type="Proteomes" id="UP001472677">
    <property type="component" value="Unassembled WGS sequence"/>
</dbReference>
<feature type="domain" description="RNase H type-1" evidence="1">
    <location>
        <begin position="61"/>
        <end position="128"/>
    </location>
</feature>
<dbReference type="Gene3D" id="3.30.420.10">
    <property type="entry name" value="Ribonuclease H-like superfamily/Ribonuclease H"/>
    <property type="match status" value="1"/>
</dbReference>
<proteinExistence type="predicted"/>
<dbReference type="InterPro" id="IPR053151">
    <property type="entry name" value="RNase_H-like"/>
</dbReference>
<dbReference type="EMBL" id="JBBPBM010000004">
    <property type="protein sequence ID" value="KAK8590067.1"/>
    <property type="molecule type" value="Genomic_DNA"/>
</dbReference>
<dbReference type="InterPro" id="IPR044730">
    <property type="entry name" value="RNase_H-like_dom_plant"/>
</dbReference>
<name>A0ABR2G0K8_9ROSI</name>
<accession>A0ABR2G0K8</accession>
<dbReference type="EMBL" id="JBBPBM010000004">
    <property type="protein sequence ID" value="KAK8590064.1"/>
    <property type="molecule type" value="Genomic_DNA"/>
</dbReference>
<keyword evidence="4" id="KW-1185">Reference proteome</keyword>
<dbReference type="PANTHER" id="PTHR47723:SF19">
    <property type="entry name" value="POLYNUCLEOTIDYL TRANSFERASE, RIBONUCLEASE H-LIKE SUPERFAMILY PROTEIN"/>
    <property type="match status" value="1"/>
</dbReference>
<reference evidence="2 4" key="1">
    <citation type="journal article" date="2024" name="G3 (Bethesda)">
        <title>Genome assembly of Hibiscus sabdariffa L. provides insights into metabolisms of medicinal natural products.</title>
        <authorList>
            <person name="Kim T."/>
        </authorList>
    </citation>
    <scope>NUCLEOTIDE SEQUENCE [LARGE SCALE GENOMIC DNA]</scope>
    <source>
        <strain evidence="2">TK-2024</strain>
        <tissue evidence="2">Old leaves</tissue>
    </source>
</reference>
<dbReference type="CDD" id="cd06222">
    <property type="entry name" value="RNase_H_like"/>
    <property type="match status" value="1"/>
</dbReference>
<dbReference type="InterPro" id="IPR036397">
    <property type="entry name" value="RNaseH_sf"/>
</dbReference>
<sequence>MSRSSNQVGLRLSHLAEPMHSALWAAPPQGCFKINTDGARSVVDGRASCGVLCVTQMEDGCAWARGLCWVFVETDCLEACRILQGRPHAPDISNLTKHIFEICNREWMVSFHHVPRSGNKVVDFLAKQVNGENFDIQLFENPSNPVFQLLQADDCYSC</sequence>
<dbReference type="Pfam" id="PF13456">
    <property type="entry name" value="RVT_3"/>
    <property type="match status" value="1"/>
</dbReference>
<evidence type="ECO:0000313" key="2">
    <source>
        <dbReference type="EMBL" id="KAK8590064.1"/>
    </source>
</evidence>
<gene>
    <name evidence="2" type="ORF">V6N12_024448</name>
    <name evidence="3" type="ORF">V6N12_024450</name>
</gene>
<dbReference type="PANTHER" id="PTHR47723">
    <property type="entry name" value="OS05G0353850 PROTEIN"/>
    <property type="match status" value="1"/>
</dbReference>
<organism evidence="2 4">
    <name type="scientific">Hibiscus sabdariffa</name>
    <name type="common">roselle</name>
    <dbReference type="NCBI Taxonomy" id="183260"/>
    <lineage>
        <taxon>Eukaryota</taxon>
        <taxon>Viridiplantae</taxon>
        <taxon>Streptophyta</taxon>
        <taxon>Embryophyta</taxon>
        <taxon>Tracheophyta</taxon>
        <taxon>Spermatophyta</taxon>
        <taxon>Magnoliopsida</taxon>
        <taxon>eudicotyledons</taxon>
        <taxon>Gunneridae</taxon>
        <taxon>Pentapetalae</taxon>
        <taxon>rosids</taxon>
        <taxon>malvids</taxon>
        <taxon>Malvales</taxon>
        <taxon>Malvaceae</taxon>
        <taxon>Malvoideae</taxon>
        <taxon>Hibiscus</taxon>
    </lineage>
</organism>
<dbReference type="InterPro" id="IPR012337">
    <property type="entry name" value="RNaseH-like_sf"/>
</dbReference>
<evidence type="ECO:0000313" key="4">
    <source>
        <dbReference type="Proteomes" id="UP001472677"/>
    </source>
</evidence>
<comment type="caution">
    <text evidence="2">The sequence shown here is derived from an EMBL/GenBank/DDBJ whole genome shotgun (WGS) entry which is preliminary data.</text>
</comment>
<dbReference type="InterPro" id="IPR002156">
    <property type="entry name" value="RNaseH_domain"/>
</dbReference>